<keyword evidence="4" id="KW-0611">Plant defense</keyword>
<dbReference type="EMBL" id="QGNW01000131">
    <property type="protein sequence ID" value="RVW93141.1"/>
    <property type="molecule type" value="Genomic_DNA"/>
</dbReference>
<reference evidence="9 10" key="1">
    <citation type="journal article" date="2018" name="PLoS Genet.">
        <title>Population sequencing reveals clonal diversity and ancestral inbreeding in the grapevine cultivar Chardonnay.</title>
        <authorList>
            <person name="Roach M.J."/>
            <person name="Johnson D.L."/>
            <person name="Bohlmann J."/>
            <person name="van Vuuren H.J."/>
            <person name="Jones S.J."/>
            <person name="Pretorius I.S."/>
            <person name="Schmidt S.A."/>
            <person name="Borneman A.R."/>
        </authorList>
    </citation>
    <scope>NUCLEOTIDE SEQUENCE [LARGE SCALE GENOMIC DNA]</scope>
    <source>
        <strain evidence="10">cv. Chardonnay</strain>
        <tissue evidence="9">Leaf</tissue>
    </source>
</reference>
<dbReference type="Pfam" id="PF03094">
    <property type="entry name" value="Mlo"/>
    <property type="match status" value="1"/>
</dbReference>
<keyword evidence="5 8" id="KW-1133">Transmembrane helix</keyword>
<name>A0A438I8V9_VITVI</name>
<feature type="transmembrane region" description="Helical" evidence="8">
    <location>
        <begin position="92"/>
        <end position="111"/>
    </location>
</feature>
<comment type="caution">
    <text evidence="9">The sequence shown here is derived from an EMBL/GenBank/DDBJ whole genome shotgun (WGS) entry which is preliminary data.</text>
</comment>
<evidence type="ECO:0000256" key="7">
    <source>
        <dbReference type="ARBA" id="ARBA00023265"/>
    </source>
</evidence>
<sequence length="128" mass="14718">MWELGDDNISLRNQECLESRKMKKKQQTNMVCGTFLDAFMPYELRAWTLRPIDYSATRKKSRGWILALYYALQLGVFGMAENEKETRSLALTPTWSVALVLTIFVAVSLLVERSIHRLSNLSGIQQIC</sequence>
<keyword evidence="7" id="KW-0568">Pathogenesis-related protein</keyword>
<dbReference type="Proteomes" id="UP000288805">
    <property type="component" value="Unassembled WGS sequence"/>
</dbReference>
<protein>
    <submittedName>
        <fullName evidence="9">MLO-like protein 14</fullName>
    </submittedName>
</protein>
<comment type="subcellular location">
    <subcellularLocation>
        <location evidence="1">Membrane</location>
        <topology evidence="1">Multi-pass membrane protein</topology>
    </subcellularLocation>
</comment>
<proteinExistence type="inferred from homology"/>
<evidence type="ECO:0000256" key="5">
    <source>
        <dbReference type="ARBA" id="ARBA00022989"/>
    </source>
</evidence>
<evidence type="ECO:0000256" key="6">
    <source>
        <dbReference type="ARBA" id="ARBA00023136"/>
    </source>
</evidence>
<feature type="transmembrane region" description="Helical" evidence="8">
    <location>
        <begin position="63"/>
        <end position="80"/>
    </location>
</feature>
<evidence type="ECO:0000313" key="9">
    <source>
        <dbReference type="EMBL" id="RVW93141.1"/>
    </source>
</evidence>
<gene>
    <name evidence="9" type="primary">MLO14_0</name>
    <name evidence="9" type="ORF">CK203_031404</name>
</gene>
<evidence type="ECO:0000256" key="2">
    <source>
        <dbReference type="ARBA" id="ARBA00006574"/>
    </source>
</evidence>
<organism evidence="9 10">
    <name type="scientific">Vitis vinifera</name>
    <name type="common">Grape</name>
    <dbReference type="NCBI Taxonomy" id="29760"/>
    <lineage>
        <taxon>Eukaryota</taxon>
        <taxon>Viridiplantae</taxon>
        <taxon>Streptophyta</taxon>
        <taxon>Embryophyta</taxon>
        <taxon>Tracheophyta</taxon>
        <taxon>Spermatophyta</taxon>
        <taxon>Magnoliopsida</taxon>
        <taxon>eudicotyledons</taxon>
        <taxon>Gunneridae</taxon>
        <taxon>Pentapetalae</taxon>
        <taxon>rosids</taxon>
        <taxon>Vitales</taxon>
        <taxon>Vitaceae</taxon>
        <taxon>Viteae</taxon>
        <taxon>Vitis</taxon>
    </lineage>
</organism>
<evidence type="ECO:0000256" key="1">
    <source>
        <dbReference type="ARBA" id="ARBA00004141"/>
    </source>
</evidence>
<dbReference type="AlphaFoldDB" id="A0A438I8V9"/>
<accession>A0A438I8V9</accession>
<comment type="similarity">
    <text evidence="2">Belongs to the MLO family.</text>
</comment>
<evidence type="ECO:0000256" key="4">
    <source>
        <dbReference type="ARBA" id="ARBA00022821"/>
    </source>
</evidence>
<dbReference type="GO" id="GO:0016020">
    <property type="term" value="C:membrane"/>
    <property type="evidence" value="ECO:0007669"/>
    <property type="project" value="UniProtKB-SubCell"/>
</dbReference>
<keyword evidence="3 8" id="KW-0812">Transmembrane</keyword>
<evidence type="ECO:0000256" key="3">
    <source>
        <dbReference type="ARBA" id="ARBA00022692"/>
    </source>
</evidence>
<evidence type="ECO:0000313" key="10">
    <source>
        <dbReference type="Proteomes" id="UP000288805"/>
    </source>
</evidence>
<dbReference type="GO" id="GO:0006952">
    <property type="term" value="P:defense response"/>
    <property type="evidence" value="ECO:0007669"/>
    <property type="project" value="UniProtKB-KW"/>
</dbReference>
<dbReference type="InterPro" id="IPR004326">
    <property type="entry name" value="Mlo"/>
</dbReference>
<evidence type="ECO:0000256" key="8">
    <source>
        <dbReference type="SAM" id="Phobius"/>
    </source>
</evidence>
<keyword evidence="6 8" id="KW-0472">Membrane</keyword>